<name>A0A1I2HHD6_9BACT</name>
<feature type="region of interest" description="Disordered" evidence="4">
    <location>
        <begin position="281"/>
        <end position="301"/>
    </location>
</feature>
<accession>A0A1I2HHD6</accession>
<dbReference type="STRING" id="54.SAMN02745121_07991"/>
<gene>
    <name evidence="6" type="ORF">SAMN02745121_07991</name>
</gene>
<dbReference type="SUPFAM" id="SSF51735">
    <property type="entry name" value="NAD(P)-binding Rossmann-fold domains"/>
    <property type="match status" value="1"/>
</dbReference>
<dbReference type="PROSITE" id="PS00061">
    <property type="entry name" value="ADH_SHORT"/>
    <property type="match status" value="1"/>
</dbReference>
<keyword evidence="2" id="KW-0560">Oxidoreductase</keyword>
<feature type="region of interest" description="Disordered" evidence="4">
    <location>
        <begin position="34"/>
        <end position="90"/>
    </location>
</feature>
<feature type="compositionally biased region" description="Basic and acidic residues" evidence="4">
    <location>
        <begin position="77"/>
        <end position="86"/>
    </location>
</feature>
<dbReference type="InterPro" id="IPR036291">
    <property type="entry name" value="NAD(P)-bd_dom_sf"/>
</dbReference>
<proteinExistence type="inferred from homology"/>
<dbReference type="InterPro" id="IPR020904">
    <property type="entry name" value="Sc_DH/Rdtase_CS"/>
</dbReference>
<dbReference type="FunFam" id="3.40.50.720:FF:000097">
    <property type="entry name" value="SDR family oxidoreductase"/>
    <property type="match status" value="1"/>
</dbReference>
<feature type="compositionally biased region" description="Pro residues" evidence="4">
    <location>
        <begin position="57"/>
        <end position="68"/>
    </location>
</feature>
<dbReference type="OrthoDB" id="9797020at2"/>
<dbReference type="Gene3D" id="3.40.50.720">
    <property type="entry name" value="NAD(P)-binding Rossmann-like Domain"/>
    <property type="match status" value="1"/>
</dbReference>
<dbReference type="PROSITE" id="PS51318">
    <property type="entry name" value="TAT"/>
    <property type="match status" value="1"/>
</dbReference>
<evidence type="ECO:0000256" key="2">
    <source>
        <dbReference type="ARBA" id="ARBA00023002"/>
    </source>
</evidence>
<evidence type="ECO:0000313" key="6">
    <source>
        <dbReference type="EMBL" id="SFF29564.1"/>
    </source>
</evidence>
<evidence type="ECO:0000256" key="1">
    <source>
        <dbReference type="ARBA" id="ARBA00006484"/>
    </source>
</evidence>
<dbReference type="PANTHER" id="PTHR48107:SF16">
    <property type="entry name" value="NADPH-DEPENDENT ALDEHYDE REDUCTASE 1, CHLOROPLASTIC"/>
    <property type="match status" value="1"/>
</dbReference>
<dbReference type="PRINTS" id="PR00080">
    <property type="entry name" value="SDRFAMILY"/>
</dbReference>
<evidence type="ECO:0000256" key="3">
    <source>
        <dbReference type="ARBA" id="ARBA00067437"/>
    </source>
</evidence>
<dbReference type="RefSeq" id="WP_096331930.1">
    <property type="nucleotide sequence ID" value="NZ_FOMX01000043.1"/>
</dbReference>
<dbReference type="InterPro" id="IPR006311">
    <property type="entry name" value="TAT_signal"/>
</dbReference>
<dbReference type="AlphaFoldDB" id="A0A1I2HHD6"/>
<protein>
    <recommendedName>
        <fullName evidence="3">Uncharacterized oxidoreductase YghA</fullName>
    </recommendedName>
</protein>
<feature type="chain" id="PRO_5011641210" description="Uncharacterized oxidoreductase YghA" evidence="5">
    <location>
        <begin position="34"/>
        <end position="339"/>
    </location>
</feature>
<keyword evidence="5" id="KW-0732">Signal</keyword>
<dbReference type="InterPro" id="IPR002347">
    <property type="entry name" value="SDR_fam"/>
</dbReference>
<keyword evidence="7" id="KW-1185">Reference proteome</keyword>
<evidence type="ECO:0000256" key="5">
    <source>
        <dbReference type="SAM" id="SignalP"/>
    </source>
</evidence>
<evidence type="ECO:0000256" key="4">
    <source>
        <dbReference type="SAM" id="MobiDB-lite"/>
    </source>
</evidence>
<dbReference type="PANTHER" id="PTHR48107">
    <property type="entry name" value="NADPH-DEPENDENT ALDEHYDE REDUCTASE-LIKE PROTEIN, CHLOROPLASTIC-RELATED"/>
    <property type="match status" value="1"/>
</dbReference>
<evidence type="ECO:0000313" key="7">
    <source>
        <dbReference type="Proteomes" id="UP000199400"/>
    </source>
</evidence>
<dbReference type="Pfam" id="PF13561">
    <property type="entry name" value="adh_short_C2"/>
    <property type="match status" value="1"/>
</dbReference>
<feature type="compositionally biased region" description="Low complexity" evidence="4">
    <location>
        <begin position="34"/>
        <end position="43"/>
    </location>
</feature>
<dbReference type="EMBL" id="FOMX01000043">
    <property type="protein sequence ID" value="SFF29564.1"/>
    <property type="molecule type" value="Genomic_DNA"/>
</dbReference>
<comment type="similarity">
    <text evidence="1">Belongs to the short-chain dehydrogenases/reductases (SDR) family.</text>
</comment>
<sequence length="339" mass="35012">MAPKDSDTITRRRLVGTMSAGLAAAAVAGSATAAAAPASAGGSVKTARPQNPTTQYPRPPFPAQPQPWPGLASKMTPRPDHGEKSYRGSGRLAGRKALLTGGDSGIGRAAAIAFAREGADVAINYLPAEESDAQEVIALIRAEGRKAVAVPGDIRDEAFCKRLVAAAVEQLGGLDILVNNAARQQQRKSILELTTEDFDATFKTNVYAMFWITKAALPHMSAGASIINTASVQAVDPSANLLDYAQTKAAIVAFSKSLAKQLAPQGIRVNAIAPGPFWTPLQPSGGQPPDKLANFGGDTPLGRPGQPAEIAPLYVLLASAESSYCTGQVLGASGGTGKF</sequence>
<feature type="signal peptide" evidence="5">
    <location>
        <begin position="1"/>
        <end position="33"/>
    </location>
</feature>
<dbReference type="PRINTS" id="PR00081">
    <property type="entry name" value="GDHRDH"/>
</dbReference>
<reference evidence="7" key="1">
    <citation type="submission" date="2016-10" db="EMBL/GenBank/DDBJ databases">
        <authorList>
            <person name="Varghese N."/>
            <person name="Submissions S."/>
        </authorList>
    </citation>
    <scope>NUCLEOTIDE SEQUENCE [LARGE SCALE GENOMIC DNA]</scope>
    <source>
        <strain evidence="7">ATCC 25963</strain>
    </source>
</reference>
<dbReference type="Proteomes" id="UP000199400">
    <property type="component" value="Unassembled WGS sequence"/>
</dbReference>
<dbReference type="NCBIfam" id="NF004782">
    <property type="entry name" value="PRK06128.1"/>
    <property type="match status" value="1"/>
</dbReference>
<dbReference type="CDD" id="cd05355">
    <property type="entry name" value="SDR_c1"/>
    <property type="match status" value="1"/>
</dbReference>
<dbReference type="GO" id="GO:0016614">
    <property type="term" value="F:oxidoreductase activity, acting on CH-OH group of donors"/>
    <property type="evidence" value="ECO:0007669"/>
    <property type="project" value="UniProtKB-ARBA"/>
</dbReference>
<organism evidence="6 7">
    <name type="scientific">Nannocystis exedens</name>
    <dbReference type="NCBI Taxonomy" id="54"/>
    <lineage>
        <taxon>Bacteria</taxon>
        <taxon>Pseudomonadati</taxon>
        <taxon>Myxococcota</taxon>
        <taxon>Polyangia</taxon>
        <taxon>Nannocystales</taxon>
        <taxon>Nannocystaceae</taxon>
        <taxon>Nannocystis</taxon>
    </lineage>
</organism>